<dbReference type="SFLD" id="SFLDG00002">
    <property type="entry name" value="C1.7:_P-type_atpase_like"/>
    <property type="match status" value="1"/>
</dbReference>
<feature type="transmembrane region" description="Helical" evidence="8">
    <location>
        <begin position="263"/>
        <end position="288"/>
    </location>
</feature>
<evidence type="ECO:0000256" key="7">
    <source>
        <dbReference type="ARBA" id="ARBA00023136"/>
    </source>
</evidence>
<evidence type="ECO:0000256" key="2">
    <source>
        <dbReference type="ARBA" id="ARBA00006024"/>
    </source>
</evidence>
<keyword evidence="8" id="KW-0067">ATP-binding</keyword>
<evidence type="ECO:0000313" key="10">
    <source>
        <dbReference type="EMBL" id="MDO4841766.1"/>
    </source>
</evidence>
<dbReference type="InterPro" id="IPR018303">
    <property type="entry name" value="ATPase_P-typ_P_site"/>
</dbReference>
<dbReference type="InterPro" id="IPR008250">
    <property type="entry name" value="ATPase_P-typ_transduc_dom_A_sf"/>
</dbReference>
<dbReference type="GO" id="GO:0019829">
    <property type="term" value="F:ATPase-coupled monoatomic cation transmembrane transporter activity"/>
    <property type="evidence" value="ECO:0007669"/>
    <property type="project" value="InterPro"/>
</dbReference>
<dbReference type="EMBL" id="JAUMVS010000046">
    <property type="protein sequence ID" value="MDO4841766.1"/>
    <property type="molecule type" value="Genomic_DNA"/>
</dbReference>
<dbReference type="GO" id="GO:0005524">
    <property type="term" value="F:ATP binding"/>
    <property type="evidence" value="ECO:0007669"/>
    <property type="project" value="UniProtKB-UniRule"/>
</dbReference>
<evidence type="ECO:0000256" key="1">
    <source>
        <dbReference type="ARBA" id="ARBA00004651"/>
    </source>
</evidence>
<comment type="caution">
    <text evidence="10">The sequence shown here is derived from an EMBL/GenBank/DDBJ whole genome shotgun (WGS) entry which is preliminary data.</text>
</comment>
<dbReference type="InterPro" id="IPR051014">
    <property type="entry name" value="Cation_Transport_ATPase_IB"/>
</dbReference>
<dbReference type="InterPro" id="IPR001757">
    <property type="entry name" value="P_typ_ATPase"/>
</dbReference>
<name>A0AA43UA31_9ACTN</name>
<keyword evidence="7 8" id="KW-0472">Membrane</keyword>
<dbReference type="Proteomes" id="UP001168575">
    <property type="component" value="Unassembled WGS sequence"/>
</dbReference>
<dbReference type="NCBIfam" id="TIGR01525">
    <property type="entry name" value="ATPase-IB_hvy"/>
    <property type="match status" value="1"/>
</dbReference>
<dbReference type="SFLD" id="SFLDS00003">
    <property type="entry name" value="Haloacid_Dehalogenase"/>
    <property type="match status" value="1"/>
</dbReference>
<dbReference type="PRINTS" id="PR00119">
    <property type="entry name" value="CATATPASE"/>
</dbReference>
<dbReference type="FunFam" id="2.70.150.10:FF:000002">
    <property type="entry name" value="Copper-transporting ATPase 1, putative"/>
    <property type="match status" value="1"/>
</dbReference>
<dbReference type="Gene3D" id="3.40.1110.10">
    <property type="entry name" value="Calcium-transporting ATPase, cytoplasmic domain N"/>
    <property type="match status" value="1"/>
</dbReference>
<dbReference type="SFLD" id="SFLDF00027">
    <property type="entry name" value="p-type_atpase"/>
    <property type="match status" value="1"/>
</dbReference>
<keyword evidence="3 8" id="KW-0812">Transmembrane</keyword>
<feature type="transmembrane region" description="Helical" evidence="8">
    <location>
        <begin position="231"/>
        <end position="251"/>
    </location>
</feature>
<keyword evidence="11" id="KW-1185">Reference proteome</keyword>
<evidence type="ECO:0000256" key="8">
    <source>
        <dbReference type="RuleBase" id="RU362081"/>
    </source>
</evidence>
<dbReference type="SUPFAM" id="SSF56784">
    <property type="entry name" value="HAD-like"/>
    <property type="match status" value="1"/>
</dbReference>
<dbReference type="PANTHER" id="PTHR48085:SF5">
    <property type="entry name" value="CADMIUM_ZINC-TRANSPORTING ATPASE HMA4-RELATED"/>
    <property type="match status" value="1"/>
</dbReference>
<organism evidence="10 11">
    <name type="scientific">Phoenicibacter congonensis</name>
    <dbReference type="NCBI Taxonomy" id="1944646"/>
    <lineage>
        <taxon>Bacteria</taxon>
        <taxon>Bacillati</taxon>
        <taxon>Actinomycetota</taxon>
        <taxon>Coriobacteriia</taxon>
        <taxon>Eggerthellales</taxon>
        <taxon>Eggerthellaceae</taxon>
        <taxon>Phoenicibacter</taxon>
    </lineage>
</organism>
<dbReference type="InterPro" id="IPR023298">
    <property type="entry name" value="ATPase_P-typ_TM_dom_sf"/>
</dbReference>
<dbReference type="Gene3D" id="2.70.150.10">
    <property type="entry name" value="Calcium-transporting ATPase, cytoplasmic transduction domain A"/>
    <property type="match status" value="1"/>
</dbReference>
<keyword evidence="6 8" id="KW-1133">Transmembrane helix</keyword>
<dbReference type="PROSITE" id="PS00154">
    <property type="entry name" value="ATPASE_E1_E2"/>
    <property type="match status" value="1"/>
</dbReference>
<keyword evidence="4 8" id="KW-0479">Metal-binding</keyword>
<dbReference type="GO" id="GO:0005886">
    <property type="term" value="C:plasma membrane"/>
    <property type="evidence" value="ECO:0007669"/>
    <property type="project" value="UniProtKB-SubCell"/>
</dbReference>
<dbReference type="NCBIfam" id="TIGR01494">
    <property type="entry name" value="ATPase_P-type"/>
    <property type="match status" value="2"/>
</dbReference>
<dbReference type="Gene3D" id="3.40.50.1000">
    <property type="entry name" value="HAD superfamily/HAD-like"/>
    <property type="match status" value="1"/>
</dbReference>
<evidence type="ECO:0000259" key="9">
    <source>
        <dbReference type="Pfam" id="PF00122"/>
    </source>
</evidence>
<proteinExistence type="inferred from homology"/>
<dbReference type="SUPFAM" id="SSF81653">
    <property type="entry name" value="Calcium ATPase, transduction domain A"/>
    <property type="match status" value="1"/>
</dbReference>
<evidence type="ECO:0000256" key="3">
    <source>
        <dbReference type="ARBA" id="ARBA00022692"/>
    </source>
</evidence>
<feature type="domain" description="P-type ATPase A" evidence="9">
    <location>
        <begin position="113"/>
        <end position="212"/>
    </location>
</feature>
<reference evidence="10" key="1">
    <citation type="submission" date="2023-07" db="EMBL/GenBank/DDBJ databases">
        <title>Between Cages and Wild: Unraveling the Impact of Captivity on Animal Microbiomes and Antimicrobial Resistance.</title>
        <authorList>
            <person name="Schmartz G.P."/>
            <person name="Rehner J."/>
            <person name="Schuff M.J."/>
            <person name="Becker S.L."/>
            <person name="Kravczyk M."/>
            <person name="Gurevich A."/>
            <person name="Francke R."/>
            <person name="Mueller R."/>
            <person name="Keller V."/>
            <person name="Keller A."/>
        </authorList>
    </citation>
    <scope>NUCLEOTIDE SEQUENCE</scope>
    <source>
        <strain evidence="10">S12M_St_49</strain>
    </source>
</reference>
<dbReference type="GO" id="GO:0046872">
    <property type="term" value="F:metal ion binding"/>
    <property type="evidence" value="ECO:0007669"/>
    <property type="project" value="UniProtKB-KW"/>
</dbReference>
<keyword evidence="8" id="KW-1003">Cell membrane</keyword>
<dbReference type="InterPro" id="IPR036412">
    <property type="entry name" value="HAD-like_sf"/>
</dbReference>
<sequence>MALVIVKLAEPFIATLPGSAPYFTNVILYAIIYLFVGHKVLKRAAKNISKGKVFDENFLMVVATLGAIFMGLLGDGEFTEAAAVMIFYQLGEWFEDYAVGRSRKNITDLMDIRPDYANVEVNGKLEKVDPATLPAGSIFVVQPGEKIPLDGVVIEGKSSLDTSALTGESVPRTASVGDDVISGCICSSGVLKIKSTKVFAESTVSKILKLVENASDRKSHSEAFITRFAKYYTPVVCYAALALAILPPLFLTFTGQGADWLDWIYRALTFLIISCPCALVISVPLSFFAGIGCASKNGVLVKGSNYLEALSQIDTIVFDKTGTLTQGVFKVVDVDLANVDVLEGIDVEETLSEGHDFDDDQRKVLVLAAYAESASSHPIAKSIVASVKEELDRNKLANVLEVSAQGVSAEVSGHLVKVGKQAFVSADAAPQAIAKHGTIVHVSVDDHLVGTIAIADIIKDTSAQALKEIKAEGVAKTVMLTGDNEDAAKFVADQIGIDEVHANLLPENKVERVEQIKAAINDEKRNVAFVGDGINDAPVLMRADVGIAMGAMGSDAAIEAADVVLMDDNPLSIAKSVKISRKSMRIVRENIVFSLTVKALCLILGAIGLATMYLAIFADVGVMIIAVLNAMRCLRIKA</sequence>
<dbReference type="Pfam" id="PF00122">
    <property type="entry name" value="E1-E2_ATPase"/>
    <property type="match status" value="1"/>
</dbReference>
<dbReference type="InterPro" id="IPR027256">
    <property type="entry name" value="P-typ_ATPase_IB"/>
</dbReference>
<dbReference type="PANTHER" id="PTHR48085">
    <property type="entry name" value="CADMIUM/ZINC-TRANSPORTING ATPASE HMA2-RELATED"/>
    <property type="match status" value="1"/>
</dbReference>
<dbReference type="InterPro" id="IPR023299">
    <property type="entry name" value="ATPase_P-typ_cyto_dom_N"/>
</dbReference>
<gene>
    <name evidence="10" type="ORF">Q3982_03710</name>
</gene>
<protein>
    <submittedName>
        <fullName evidence="10">Heavy metal translocating P-type ATPase</fullName>
    </submittedName>
</protein>
<feature type="transmembrane region" description="Helical" evidence="8">
    <location>
        <begin position="591"/>
        <end position="610"/>
    </location>
</feature>
<dbReference type="InterPro" id="IPR023214">
    <property type="entry name" value="HAD_sf"/>
</dbReference>
<dbReference type="GO" id="GO:0016887">
    <property type="term" value="F:ATP hydrolysis activity"/>
    <property type="evidence" value="ECO:0007669"/>
    <property type="project" value="InterPro"/>
</dbReference>
<evidence type="ECO:0000256" key="6">
    <source>
        <dbReference type="ARBA" id="ARBA00022989"/>
    </source>
</evidence>
<feature type="transmembrane region" description="Helical" evidence="8">
    <location>
        <begin position="616"/>
        <end position="634"/>
    </location>
</feature>
<feature type="transmembrane region" description="Helical" evidence="8">
    <location>
        <begin position="20"/>
        <end position="41"/>
    </location>
</feature>
<keyword evidence="5" id="KW-1278">Translocase</keyword>
<dbReference type="InterPro" id="IPR044492">
    <property type="entry name" value="P_typ_ATPase_HD_dom"/>
</dbReference>
<evidence type="ECO:0000313" key="11">
    <source>
        <dbReference type="Proteomes" id="UP001168575"/>
    </source>
</evidence>
<evidence type="ECO:0000256" key="4">
    <source>
        <dbReference type="ARBA" id="ARBA00022723"/>
    </source>
</evidence>
<comment type="subcellular location">
    <subcellularLocation>
        <location evidence="1">Cell membrane</location>
        <topology evidence="1">Multi-pass membrane protein</topology>
    </subcellularLocation>
</comment>
<keyword evidence="8" id="KW-0547">Nucleotide-binding</keyword>
<evidence type="ECO:0000256" key="5">
    <source>
        <dbReference type="ARBA" id="ARBA00022967"/>
    </source>
</evidence>
<comment type="similarity">
    <text evidence="2 8">Belongs to the cation transport ATPase (P-type) (TC 3.A.3) family. Type IB subfamily.</text>
</comment>
<dbReference type="Pfam" id="PF00702">
    <property type="entry name" value="Hydrolase"/>
    <property type="match status" value="1"/>
</dbReference>
<dbReference type="AlphaFoldDB" id="A0AA43UA31"/>
<accession>A0AA43UA31</accession>
<dbReference type="GO" id="GO:0015086">
    <property type="term" value="F:cadmium ion transmembrane transporter activity"/>
    <property type="evidence" value="ECO:0007669"/>
    <property type="project" value="TreeGrafter"/>
</dbReference>
<dbReference type="SUPFAM" id="SSF81665">
    <property type="entry name" value="Calcium ATPase, transmembrane domain M"/>
    <property type="match status" value="1"/>
</dbReference>
<dbReference type="InterPro" id="IPR059000">
    <property type="entry name" value="ATPase_P-type_domA"/>
</dbReference>